<dbReference type="Proteomes" id="UP000186019">
    <property type="component" value="Unassembled WGS sequence"/>
</dbReference>
<evidence type="ECO:0000313" key="2">
    <source>
        <dbReference type="Proteomes" id="UP000186019"/>
    </source>
</evidence>
<dbReference type="RefSeq" id="WP_076535115.1">
    <property type="nucleotide sequence ID" value="NZ_CANNEL010000004.1"/>
</dbReference>
<name>A0A1N7HHI3_9RHOB</name>
<sequence>MSTPRRGTLIAAALASAAILAVSGVAVWHHLGGGGGETPTMRNAVMVPVDAAVEAAQLNASNCASRLAEVTQLTDRAGIDAELDRLETCGSAARRLAEEGYGALDIAAGVTGAPGAAPSPRRAQYLDAAGSLLSVYEIQGDDFDVAYDILDRARRTGAPLGPLASDITSILGNASSDVAAAREEAARARDAYRKRG</sequence>
<reference evidence="1 2" key="1">
    <citation type="submission" date="2017-01" db="EMBL/GenBank/DDBJ databases">
        <authorList>
            <person name="Mah S.A."/>
            <person name="Swanson W.J."/>
            <person name="Moy G.W."/>
            <person name="Vacquier V.D."/>
        </authorList>
    </citation>
    <scope>NUCLEOTIDE SEQUENCE [LARGE SCALE GENOMIC DNA]</scope>
    <source>
        <strain evidence="1 2">DSM 29590</strain>
    </source>
</reference>
<proteinExistence type="predicted"/>
<organism evidence="1 2">
    <name type="scientific">Roseovarius nanhaiticus</name>
    <dbReference type="NCBI Taxonomy" id="573024"/>
    <lineage>
        <taxon>Bacteria</taxon>
        <taxon>Pseudomonadati</taxon>
        <taxon>Pseudomonadota</taxon>
        <taxon>Alphaproteobacteria</taxon>
        <taxon>Rhodobacterales</taxon>
        <taxon>Roseobacteraceae</taxon>
        <taxon>Roseovarius</taxon>
    </lineage>
</organism>
<dbReference type="AlphaFoldDB" id="A0A1N7HHI3"/>
<protein>
    <submittedName>
        <fullName evidence="1">Uncharacterized protein</fullName>
    </submittedName>
</protein>
<dbReference type="STRING" id="573024.SAMN05216208_2274"/>
<accession>A0A1N7HHI3</accession>
<evidence type="ECO:0000313" key="1">
    <source>
        <dbReference type="EMBL" id="SIS24138.1"/>
    </source>
</evidence>
<keyword evidence="2" id="KW-1185">Reference proteome</keyword>
<dbReference type="EMBL" id="FTNV01000003">
    <property type="protein sequence ID" value="SIS24138.1"/>
    <property type="molecule type" value="Genomic_DNA"/>
</dbReference>
<gene>
    <name evidence="1" type="ORF">SAMN05421666_3042</name>
</gene>